<accession>A0A1K2I9L6</accession>
<sequence length="43" mass="5060">MAKLQLQRCMATVARNYRWRRALRLVGKTSHLVTQPTQWGSVF</sequence>
<organism evidence="1">
    <name type="scientific">Loigolactobacillus rennini</name>
    <dbReference type="NCBI Taxonomy" id="238013"/>
    <lineage>
        <taxon>Bacteria</taxon>
        <taxon>Bacillati</taxon>
        <taxon>Bacillota</taxon>
        <taxon>Bacilli</taxon>
        <taxon>Lactobacillales</taxon>
        <taxon>Lactobacillaceae</taxon>
        <taxon>Loigolactobacillus</taxon>
    </lineage>
</organism>
<protein>
    <submittedName>
        <fullName evidence="1">Uncharacterized protein</fullName>
    </submittedName>
</protein>
<proteinExistence type="predicted"/>
<evidence type="ECO:0000313" key="1">
    <source>
        <dbReference type="EMBL" id="SFZ89061.1"/>
    </source>
</evidence>
<dbReference type="AlphaFoldDB" id="A0A1K2I9L6"/>
<reference evidence="1" key="1">
    <citation type="submission" date="2016-11" db="EMBL/GenBank/DDBJ databases">
        <authorList>
            <person name="Jaros S."/>
            <person name="Januszkiewicz K."/>
            <person name="Wedrychowicz H."/>
        </authorList>
    </citation>
    <scope>NUCLEOTIDE SEQUENCE</scope>
    <source>
        <strain evidence="1">ACA-DC 565</strain>
    </source>
</reference>
<gene>
    <name evidence="1" type="ORF">LREN565_2174</name>
</gene>
<name>A0A1K2I9L6_9LACO</name>
<dbReference type="EMBL" id="LT634362">
    <property type="protein sequence ID" value="SFZ89061.1"/>
    <property type="molecule type" value="Genomic_DNA"/>
</dbReference>